<dbReference type="AlphaFoldDB" id="A0ABD1EAJ9"/>
<evidence type="ECO:0000313" key="2">
    <source>
        <dbReference type="EMBL" id="KAL1490136.1"/>
    </source>
</evidence>
<protein>
    <submittedName>
        <fullName evidence="2">Uncharacterized protein</fullName>
    </submittedName>
</protein>
<feature type="region of interest" description="Disordered" evidence="1">
    <location>
        <begin position="1"/>
        <end position="90"/>
    </location>
</feature>
<proteinExistence type="predicted"/>
<keyword evidence="3" id="KW-1185">Reference proteome</keyword>
<accession>A0ABD1EAJ9</accession>
<reference evidence="2 3" key="1">
    <citation type="submission" date="2024-05" db="EMBL/GenBank/DDBJ databases">
        <title>Genetic variation in Jamaican populations of the coffee berry borer (Hypothenemus hampei).</title>
        <authorList>
            <person name="Errbii M."/>
            <person name="Myrie A."/>
        </authorList>
    </citation>
    <scope>NUCLEOTIDE SEQUENCE [LARGE SCALE GENOMIC DNA]</scope>
    <source>
        <strain evidence="2">JA-Hopewell-2020-01-JO</strain>
        <tissue evidence="2">Whole body</tissue>
    </source>
</reference>
<evidence type="ECO:0000313" key="3">
    <source>
        <dbReference type="Proteomes" id="UP001566132"/>
    </source>
</evidence>
<organism evidence="2 3">
    <name type="scientific">Hypothenemus hampei</name>
    <name type="common">Coffee berry borer</name>
    <dbReference type="NCBI Taxonomy" id="57062"/>
    <lineage>
        <taxon>Eukaryota</taxon>
        <taxon>Metazoa</taxon>
        <taxon>Ecdysozoa</taxon>
        <taxon>Arthropoda</taxon>
        <taxon>Hexapoda</taxon>
        <taxon>Insecta</taxon>
        <taxon>Pterygota</taxon>
        <taxon>Neoptera</taxon>
        <taxon>Endopterygota</taxon>
        <taxon>Coleoptera</taxon>
        <taxon>Polyphaga</taxon>
        <taxon>Cucujiformia</taxon>
        <taxon>Curculionidae</taxon>
        <taxon>Scolytinae</taxon>
        <taxon>Hypothenemus</taxon>
    </lineage>
</organism>
<dbReference type="Proteomes" id="UP001566132">
    <property type="component" value="Unassembled WGS sequence"/>
</dbReference>
<name>A0ABD1EAJ9_HYPHA</name>
<evidence type="ECO:0000256" key="1">
    <source>
        <dbReference type="SAM" id="MobiDB-lite"/>
    </source>
</evidence>
<feature type="compositionally biased region" description="Basic and acidic residues" evidence="1">
    <location>
        <begin position="1"/>
        <end position="64"/>
    </location>
</feature>
<sequence length="90" mass="10463">MEGKNNAEENRLHKENKDLTNRLAKLEAEANDSKKMEGRVEQLEKEREEMLAGADKDVEHEKNLMKKGTTKHIEQIMNKPKEASKNVRTF</sequence>
<comment type="caution">
    <text evidence="2">The sequence shown here is derived from an EMBL/GenBank/DDBJ whole genome shotgun (WGS) entry which is preliminary data.</text>
</comment>
<dbReference type="EMBL" id="JBDJPC010000010">
    <property type="protein sequence ID" value="KAL1490136.1"/>
    <property type="molecule type" value="Genomic_DNA"/>
</dbReference>
<gene>
    <name evidence="2" type="ORF">ABEB36_012876</name>
</gene>
<feature type="compositionally biased region" description="Basic and acidic residues" evidence="1">
    <location>
        <begin position="71"/>
        <end position="90"/>
    </location>
</feature>